<evidence type="ECO:0000313" key="5">
    <source>
        <dbReference type="Proteomes" id="UP001432046"/>
    </source>
</evidence>
<keyword evidence="1" id="KW-0812">Transmembrane</keyword>
<keyword evidence="1" id="KW-0472">Membrane</keyword>
<dbReference type="AlphaFoldDB" id="A0A973W9I6"/>
<evidence type="ECO:0000256" key="1">
    <source>
        <dbReference type="SAM" id="Phobius"/>
    </source>
</evidence>
<sequence length="186" mass="20367">MSNRSWFYASEGQQKGPCSDAELRNLFARRKVSADTLVWSEGMSSWTKAGDVPGLLNNAPQPTKPFGQGAARLDPSFGNGDASLDQTLGTGKIQELDITLGRLLKFYWLFLWRSFLGSVVIGFVLGFFIGFGLRLFGAPPSLTKTMSSLAGAVVGVVWSIVCLRMAFEKKYSDFRIAFVPLDTGHD</sequence>
<dbReference type="EMBL" id="CP147711">
    <property type="protein sequence ID" value="WXC80135.1"/>
    <property type="molecule type" value="Genomic_DNA"/>
</dbReference>
<evidence type="ECO:0000259" key="2">
    <source>
        <dbReference type="Pfam" id="PF14237"/>
    </source>
</evidence>
<proteinExistence type="predicted"/>
<reference evidence="4" key="2">
    <citation type="journal article" date="2021" name="Int. J. Syst. Evol. Microbiol.">
        <title>Bradyrhizobium septentrionale sp. nov. (sv. septentrionale) and Bradyrhizobium quebecense sp. nov. (sv. septentrionale) associated with legumes native to Canada possess rearranged symbiosis genes and numerous insertion sequences.</title>
        <authorList>
            <person name="Bromfield E.S.P."/>
            <person name="Cloutier S."/>
        </authorList>
    </citation>
    <scope>NUCLEOTIDE SEQUENCE</scope>
    <source>
        <strain evidence="4">5S5</strain>
    </source>
</reference>
<accession>A0A973W9I6</accession>
<dbReference type="Proteomes" id="UP001432046">
    <property type="component" value="Chromosome"/>
</dbReference>
<dbReference type="RefSeq" id="WP_166213054.1">
    <property type="nucleotide sequence ID" value="NZ_CP088285.1"/>
</dbReference>
<reference evidence="3" key="1">
    <citation type="submission" date="2020-06" db="EMBL/GenBank/DDBJ databases">
        <title>Whole Genome Sequence of Bradyrhizobium sp. Strain 1S1.</title>
        <authorList>
            <person name="Bromfield E.S.P."/>
            <person name="Cloutier S."/>
        </authorList>
    </citation>
    <scope>NUCLEOTIDE SEQUENCE [LARGE SCALE GENOMIC DNA]</scope>
    <source>
        <strain evidence="3">1S1</strain>
    </source>
</reference>
<dbReference type="InterPro" id="IPR025640">
    <property type="entry name" value="GYF_2"/>
</dbReference>
<protein>
    <submittedName>
        <fullName evidence="3">DUF4339 domain-containing protein</fullName>
    </submittedName>
    <submittedName>
        <fullName evidence="4">GYF domain-containing protein</fullName>
    </submittedName>
</protein>
<feature type="transmembrane region" description="Helical" evidence="1">
    <location>
        <begin position="110"/>
        <end position="136"/>
    </location>
</feature>
<keyword evidence="5" id="KW-1185">Reference proteome</keyword>
<dbReference type="EMBL" id="JAAOLE020000001">
    <property type="protein sequence ID" value="NVI50032.1"/>
    <property type="molecule type" value="Genomic_DNA"/>
</dbReference>
<name>A0A973W9I6_9BRAD</name>
<evidence type="ECO:0000313" key="4">
    <source>
        <dbReference type="EMBL" id="WXC80135.1"/>
    </source>
</evidence>
<gene>
    <name evidence="3" type="ORF">HAP48_045780</name>
    <name evidence="4" type="ORF">WDK88_00205</name>
</gene>
<feature type="domain" description="GYF" evidence="2">
    <location>
        <begin position="6"/>
        <end position="55"/>
    </location>
</feature>
<reference evidence="4" key="3">
    <citation type="submission" date="2024-03" db="EMBL/GenBank/DDBJ databases">
        <authorList>
            <person name="Bromfield E.S.P."/>
            <person name="Cloutier S."/>
        </authorList>
    </citation>
    <scope>NUCLEOTIDE SEQUENCE</scope>
    <source>
        <strain evidence="4">5S5</strain>
    </source>
</reference>
<evidence type="ECO:0000313" key="3">
    <source>
        <dbReference type="EMBL" id="NVI50032.1"/>
    </source>
</evidence>
<dbReference type="Pfam" id="PF14237">
    <property type="entry name" value="GYF_2"/>
    <property type="match status" value="1"/>
</dbReference>
<keyword evidence="1" id="KW-1133">Transmembrane helix</keyword>
<feature type="transmembrane region" description="Helical" evidence="1">
    <location>
        <begin position="148"/>
        <end position="167"/>
    </location>
</feature>
<organism evidence="3">
    <name type="scientific">Bradyrhizobium septentrionale</name>
    <dbReference type="NCBI Taxonomy" id="1404411"/>
    <lineage>
        <taxon>Bacteria</taxon>
        <taxon>Pseudomonadati</taxon>
        <taxon>Pseudomonadota</taxon>
        <taxon>Alphaproteobacteria</taxon>
        <taxon>Hyphomicrobiales</taxon>
        <taxon>Nitrobacteraceae</taxon>
        <taxon>Bradyrhizobium</taxon>
    </lineage>
</organism>